<accession>A0A5J9UXR3</accession>
<dbReference type="AlphaFoldDB" id="A0A5J9UXR3"/>
<keyword evidence="4" id="KW-1185">Reference proteome</keyword>
<evidence type="ECO:0000256" key="2">
    <source>
        <dbReference type="SAM" id="SignalP"/>
    </source>
</evidence>
<dbReference type="Proteomes" id="UP000324897">
    <property type="component" value="Chromosome 1"/>
</dbReference>
<feature type="compositionally biased region" description="Basic and acidic residues" evidence="1">
    <location>
        <begin position="40"/>
        <end position="51"/>
    </location>
</feature>
<protein>
    <recommendedName>
        <fullName evidence="5">Secreted protein</fullName>
    </recommendedName>
</protein>
<feature type="signal peptide" evidence="2">
    <location>
        <begin position="1"/>
        <end position="29"/>
    </location>
</feature>
<dbReference type="OrthoDB" id="10593642at2759"/>
<comment type="caution">
    <text evidence="3">The sequence shown here is derived from an EMBL/GenBank/DDBJ whole genome shotgun (WGS) entry which is preliminary data.</text>
</comment>
<gene>
    <name evidence="3" type="ORF">EJB05_19378</name>
</gene>
<dbReference type="EMBL" id="RWGY01000011">
    <property type="protein sequence ID" value="TVU27877.1"/>
    <property type="molecule type" value="Genomic_DNA"/>
</dbReference>
<name>A0A5J9UXR3_9POAL</name>
<evidence type="ECO:0000256" key="1">
    <source>
        <dbReference type="SAM" id="MobiDB-lite"/>
    </source>
</evidence>
<evidence type="ECO:0000313" key="4">
    <source>
        <dbReference type="Proteomes" id="UP000324897"/>
    </source>
</evidence>
<dbReference type="Gramene" id="TVU27877">
    <property type="protein sequence ID" value="TVU27877"/>
    <property type="gene ID" value="EJB05_19378"/>
</dbReference>
<evidence type="ECO:0000313" key="3">
    <source>
        <dbReference type="EMBL" id="TVU27877.1"/>
    </source>
</evidence>
<sequence length="90" mass="9732">MNRITPLLITAVLMLVLLVASCALSSTASRPPPGPVWTRDGQDELRLHMRPDTIGARRRRLGQRLPGKPPSPNPNGMTTMVKPGPPPAAY</sequence>
<feature type="chain" id="PRO_5023870914" description="Secreted protein" evidence="2">
    <location>
        <begin position="30"/>
        <end position="90"/>
    </location>
</feature>
<evidence type="ECO:0008006" key="5">
    <source>
        <dbReference type="Google" id="ProtNLM"/>
    </source>
</evidence>
<proteinExistence type="predicted"/>
<feature type="region of interest" description="Disordered" evidence="1">
    <location>
        <begin position="25"/>
        <end position="90"/>
    </location>
</feature>
<reference evidence="3 4" key="1">
    <citation type="journal article" date="2019" name="Sci. Rep.">
        <title>A high-quality genome of Eragrostis curvula grass provides insights into Poaceae evolution and supports new strategies to enhance forage quality.</title>
        <authorList>
            <person name="Carballo J."/>
            <person name="Santos B.A.C.M."/>
            <person name="Zappacosta D."/>
            <person name="Garbus I."/>
            <person name="Selva J.P."/>
            <person name="Gallo C.A."/>
            <person name="Diaz A."/>
            <person name="Albertini E."/>
            <person name="Caccamo M."/>
            <person name="Echenique V."/>
        </authorList>
    </citation>
    <scope>NUCLEOTIDE SEQUENCE [LARGE SCALE GENOMIC DNA]</scope>
    <source>
        <strain evidence="4">cv. Victoria</strain>
        <tissue evidence="3">Leaf</tissue>
    </source>
</reference>
<keyword evidence="2" id="KW-0732">Signal</keyword>
<organism evidence="3 4">
    <name type="scientific">Eragrostis curvula</name>
    <name type="common">weeping love grass</name>
    <dbReference type="NCBI Taxonomy" id="38414"/>
    <lineage>
        <taxon>Eukaryota</taxon>
        <taxon>Viridiplantae</taxon>
        <taxon>Streptophyta</taxon>
        <taxon>Embryophyta</taxon>
        <taxon>Tracheophyta</taxon>
        <taxon>Spermatophyta</taxon>
        <taxon>Magnoliopsida</taxon>
        <taxon>Liliopsida</taxon>
        <taxon>Poales</taxon>
        <taxon>Poaceae</taxon>
        <taxon>PACMAD clade</taxon>
        <taxon>Chloridoideae</taxon>
        <taxon>Eragrostideae</taxon>
        <taxon>Eragrostidinae</taxon>
        <taxon>Eragrostis</taxon>
    </lineage>
</organism>
<dbReference type="PROSITE" id="PS51257">
    <property type="entry name" value="PROKAR_LIPOPROTEIN"/>
    <property type="match status" value="1"/>
</dbReference>